<keyword evidence="6" id="KW-1185">Reference proteome</keyword>
<gene>
    <name evidence="5" type="ORF">NXF25_011402</name>
</gene>
<dbReference type="GO" id="GO:0051607">
    <property type="term" value="P:defense response to virus"/>
    <property type="evidence" value="ECO:0007669"/>
    <property type="project" value="TreeGrafter"/>
</dbReference>
<dbReference type="PANTHER" id="PTHR10271:SF0">
    <property type="entry name" value="INTERFERON-INDUCED PROTEIN WITH TETRATRICOPEPTIDE REPEATS 5"/>
    <property type="match status" value="1"/>
</dbReference>
<organism evidence="5 6">
    <name type="scientific">Crotalus adamanteus</name>
    <name type="common">Eastern diamondback rattlesnake</name>
    <dbReference type="NCBI Taxonomy" id="8729"/>
    <lineage>
        <taxon>Eukaryota</taxon>
        <taxon>Metazoa</taxon>
        <taxon>Chordata</taxon>
        <taxon>Craniata</taxon>
        <taxon>Vertebrata</taxon>
        <taxon>Euteleostomi</taxon>
        <taxon>Lepidosauria</taxon>
        <taxon>Squamata</taxon>
        <taxon>Bifurcata</taxon>
        <taxon>Unidentata</taxon>
        <taxon>Episquamata</taxon>
        <taxon>Toxicofera</taxon>
        <taxon>Serpentes</taxon>
        <taxon>Colubroidea</taxon>
        <taxon>Viperidae</taxon>
        <taxon>Crotalinae</taxon>
        <taxon>Crotalus</taxon>
    </lineage>
</organism>
<evidence type="ECO:0000313" key="6">
    <source>
        <dbReference type="Proteomes" id="UP001474421"/>
    </source>
</evidence>
<name>A0AAW1BFB6_CROAD</name>
<dbReference type="FunFam" id="1.25.40.10:FF:000026">
    <property type="entry name" value="Interferon-induced protein with tetratricopeptide repeats 5"/>
    <property type="match status" value="1"/>
</dbReference>
<dbReference type="EMBL" id="JAOTOJ010000005">
    <property type="protein sequence ID" value="KAK9400688.1"/>
    <property type="molecule type" value="Genomic_DNA"/>
</dbReference>
<comment type="caution">
    <text evidence="5">The sequence shown here is derived from an EMBL/GenBank/DDBJ whole genome shotgun (WGS) entry which is preliminary data.</text>
</comment>
<dbReference type="Pfam" id="PF07719">
    <property type="entry name" value="TPR_2"/>
    <property type="match status" value="1"/>
</dbReference>
<dbReference type="SMART" id="SM00028">
    <property type="entry name" value="TPR"/>
    <property type="match status" value="2"/>
</dbReference>
<sequence length="306" mass="36076">MELPQIYCDKGWSLLKFGSRYYEKAKGSFEKALEKEPENSEFNSGYAITVYRLEDHFAEKPSKLSLEPLRLAVKLNPDDVFVVPLLAIKLQEIKKMEEGENYIKEALQKHPDIPYILRKQYLVMKNESQYGKCQVKDKMEELLRCCIYYFQKVVERKPKFFYPTIDLVKMYVEQGQLHKADEIYQKLFTTSNHLTSLEKQQLNFNFGCFQQFDRGSPSEAIKHYLATLKIENESFERDKCKRILKRLVENKIRKGKTDAENFAILGFIHQLDGKKQQALEAYEEALNIDPENEEYFSAILKLKLFL</sequence>
<evidence type="ECO:0008006" key="7">
    <source>
        <dbReference type="Google" id="ProtNLM"/>
    </source>
</evidence>
<dbReference type="InterPro" id="IPR011990">
    <property type="entry name" value="TPR-like_helical_dom_sf"/>
</dbReference>
<dbReference type="Proteomes" id="UP001474421">
    <property type="component" value="Unassembled WGS sequence"/>
</dbReference>
<dbReference type="SUPFAM" id="SSF48452">
    <property type="entry name" value="TPR-like"/>
    <property type="match status" value="1"/>
</dbReference>
<dbReference type="AlphaFoldDB" id="A0AAW1BFB6"/>
<dbReference type="PROSITE" id="PS50293">
    <property type="entry name" value="TPR_REGION"/>
    <property type="match status" value="1"/>
</dbReference>
<evidence type="ECO:0000256" key="3">
    <source>
        <dbReference type="ARBA" id="ARBA00038336"/>
    </source>
</evidence>
<comment type="similarity">
    <text evidence="3">Belongs to the IFIT family.</text>
</comment>
<proteinExistence type="inferred from homology"/>
<evidence type="ECO:0000256" key="4">
    <source>
        <dbReference type="PROSITE-ProRule" id="PRU00339"/>
    </source>
</evidence>
<dbReference type="GO" id="GO:0005829">
    <property type="term" value="C:cytosol"/>
    <property type="evidence" value="ECO:0007669"/>
    <property type="project" value="TreeGrafter"/>
</dbReference>
<dbReference type="PROSITE" id="PS50005">
    <property type="entry name" value="TPR"/>
    <property type="match status" value="1"/>
</dbReference>
<accession>A0AAW1BFB6</accession>
<evidence type="ECO:0000256" key="1">
    <source>
        <dbReference type="ARBA" id="ARBA00022737"/>
    </source>
</evidence>
<dbReference type="InterPro" id="IPR013105">
    <property type="entry name" value="TPR_2"/>
</dbReference>
<dbReference type="PANTHER" id="PTHR10271">
    <property type="entry name" value="INTERFERON-INDUCED PROTEIN WITH TETRATRICOPEPTIDE REPEATS"/>
    <property type="match status" value="1"/>
</dbReference>
<evidence type="ECO:0000313" key="5">
    <source>
        <dbReference type="EMBL" id="KAK9400688.1"/>
    </source>
</evidence>
<keyword evidence="1" id="KW-0677">Repeat</keyword>
<feature type="repeat" description="TPR" evidence="4">
    <location>
        <begin position="259"/>
        <end position="292"/>
    </location>
</feature>
<dbReference type="Gene3D" id="1.25.40.10">
    <property type="entry name" value="Tetratricopeptide repeat domain"/>
    <property type="match status" value="3"/>
</dbReference>
<reference evidence="5 6" key="1">
    <citation type="journal article" date="2024" name="Proc. Natl. Acad. Sci. U.S.A.">
        <title>The genetic regulatory architecture and epigenomic basis for age-related changes in rattlesnake venom.</title>
        <authorList>
            <person name="Hogan M.P."/>
            <person name="Holding M.L."/>
            <person name="Nystrom G.S."/>
            <person name="Colston T.J."/>
            <person name="Bartlett D.A."/>
            <person name="Mason A.J."/>
            <person name="Ellsworth S.A."/>
            <person name="Rautsaw R.M."/>
            <person name="Lawrence K.C."/>
            <person name="Strickland J.L."/>
            <person name="He B."/>
            <person name="Fraser P."/>
            <person name="Margres M.J."/>
            <person name="Gilbert D.M."/>
            <person name="Gibbs H.L."/>
            <person name="Parkinson C.L."/>
            <person name="Rokyta D.R."/>
        </authorList>
    </citation>
    <scope>NUCLEOTIDE SEQUENCE [LARGE SCALE GENOMIC DNA]</scope>
    <source>
        <strain evidence="5">DRR0105</strain>
    </source>
</reference>
<protein>
    <recommendedName>
        <fullName evidence="7">Interferon-induced protein with tetratricopeptide repeats 5-like</fullName>
    </recommendedName>
</protein>
<evidence type="ECO:0000256" key="2">
    <source>
        <dbReference type="ARBA" id="ARBA00022803"/>
    </source>
</evidence>
<keyword evidence="2 4" id="KW-0802">TPR repeat</keyword>
<dbReference type="InterPro" id="IPR019734">
    <property type="entry name" value="TPR_rpt"/>
</dbReference>